<proteinExistence type="predicted"/>
<sequence>MYIQYTMDQLCLPMDLEEDIPPNHLVRVVNVAVNQLDDAIFDAAYPGGGRDSYHPKMLTKVLIYAYTQHIYSSRQIAKAVRENIMFMWIAGRQRPDFRTINRFRSERMKDILESVFTAVLQFLADEKYVKLEHYFVDGTKIEANANRYTFVWGKAVVKHKMRLQEKVKTLFASIEEAEKDEDRLHHSKDLNELGEEAELTSEKLETAVKQLEEKLQAKPKDKPLKKAVRQIRKDLLPRLQKYERYEDVLGDRNSFSKTDPDATFMRMKEDHMRNGQLKPGYNVQIGTENQFIVGYSLHQRPTDTRCLKPHLEKVKANLGKLPSTVIADAGYGGEENYAYLEEEKIEAIVKYGTYHKEKSKKWKEDISKIDNWTYVEETDAWICPNGQELFFHRESKGKTDSGYEVVHRHYRSQSCLDCPLKSSCTKAAGNRELRISMKYLRYKKQMRDKLSSEEGYALAVRRMIEPESVFGQMKNNRGFRRFLLRGLTKVSLEVGWLSLAHNLMKKAKIDQKRQMVGQE</sequence>
<evidence type="ECO:0000256" key="1">
    <source>
        <dbReference type="SAM" id="Coils"/>
    </source>
</evidence>
<comment type="caution">
    <text evidence="4">The sequence shown here is derived from an EMBL/GenBank/DDBJ whole genome shotgun (WGS) entry which is preliminary data.</text>
</comment>
<evidence type="ECO:0000259" key="2">
    <source>
        <dbReference type="Pfam" id="PF05598"/>
    </source>
</evidence>
<dbReference type="InterPro" id="IPR047629">
    <property type="entry name" value="IS1182_transpos"/>
</dbReference>
<dbReference type="AlphaFoldDB" id="A0A8J4H0C4"/>
<dbReference type="PANTHER" id="PTHR33408:SF2">
    <property type="entry name" value="TRANSPOSASE DDE DOMAIN-CONTAINING PROTEIN"/>
    <property type="match status" value="1"/>
</dbReference>
<dbReference type="PANTHER" id="PTHR33408">
    <property type="entry name" value="TRANSPOSASE"/>
    <property type="match status" value="1"/>
</dbReference>
<gene>
    <name evidence="4" type="ORF">XYCOK13_13910</name>
</gene>
<name>A0A8J4H0C4_9BACL</name>
<evidence type="ECO:0000313" key="5">
    <source>
        <dbReference type="Proteomes" id="UP000677918"/>
    </source>
</evidence>
<keyword evidence="5" id="KW-1185">Reference proteome</keyword>
<dbReference type="Proteomes" id="UP000677918">
    <property type="component" value="Unassembled WGS sequence"/>
</dbReference>
<evidence type="ECO:0000313" key="4">
    <source>
        <dbReference type="EMBL" id="GIQ68567.1"/>
    </source>
</evidence>
<feature type="coiled-coil region" evidence="1">
    <location>
        <begin position="160"/>
        <end position="214"/>
    </location>
</feature>
<dbReference type="Pfam" id="PF05598">
    <property type="entry name" value="DUF772"/>
    <property type="match status" value="1"/>
</dbReference>
<evidence type="ECO:0000259" key="3">
    <source>
        <dbReference type="Pfam" id="PF13751"/>
    </source>
</evidence>
<feature type="domain" description="Transposase DDE" evidence="3">
    <location>
        <begin position="382"/>
        <end position="505"/>
    </location>
</feature>
<protein>
    <submittedName>
        <fullName evidence="4">Transposase</fullName>
    </submittedName>
</protein>
<reference evidence="4" key="1">
    <citation type="submission" date="2021-04" db="EMBL/GenBank/DDBJ databases">
        <title>Draft genome sequence of Xylanibacillus composti strain K13.</title>
        <authorList>
            <person name="Uke A."/>
            <person name="Chhe C."/>
            <person name="Baramee S."/>
            <person name="Kosugi A."/>
        </authorList>
    </citation>
    <scope>NUCLEOTIDE SEQUENCE</scope>
    <source>
        <strain evidence="4">K13</strain>
    </source>
</reference>
<accession>A0A8J4H0C4</accession>
<feature type="domain" description="Transposase InsH N-terminal" evidence="2">
    <location>
        <begin position="15"/>
        <end position="105"/>
    </location>
</feature>
<dbReference type="EMBL" id="BOVK01000015">
    <property type="protein sequence ID" value="GIQ68567.1"/>
    <property type="molecule type" value="Genomic_DNA"/>
</dbReference>
<dbReference type="RefSeq" id="WP_213411135.1">
    <property type="nucleotide sequence ID" value="NZ_BOVK01000015.1"/>
</dbReference>
<dbReference type="Pfam" id="PF13751">
    <property type="entry name" value="DDE_Tnp_1_6"/>
    <property type="match status" value="1"/>
</dbReference>
<keyword evidence="1" id="KW-0175">Coiled coil</keyword>
<dbReference type="InterPro" id="IPR008490">
    <property type="entry name" value="Transposase_InsH_N"/>
</dbReference>
<organism evidence="4 5">
    <name type="scientific">Xylanibacillus composti</name>
    <dbReference type="NCBI Taxonomy" id="1572762"/>
    <lineage>
        <taxon>Bacteria</taxon>
        <taxon>Bacillati</taxon>
        <taxon>Bacillota</taxon>
        <taxon>Bacilli</taxon>
        <taxon>Bacillales</taxon>
        <taxon>Paenibacillaceae</taxon>
        <taxon>Xylanibacillus</taxon>
    </lineage>
</organism>
<dbReference type="NCBIfam" id="NF033551">
    <property type="entry name" value="transpos_IS1182"/>
    <property type="match status" value="1"/>
</dbReference>
<dbReference type="InterPro" id="IPR025668">
    <property type="entry name" value="Tnp_DDE_dom"/>
</dbReference>